<name>A0ABT0LXE9_9RHOB</name>
<accession>A0ABT0LXE9</accession>
<organism evidence="2 3">
    <name type="scientific">Roseinatronobacter domitianus</name>
    <dbReference type="NCBI Taxonomy" id="2940293"/>
    <lineage>
        <taxon>Bacteria</taxon>
        <taxon>Pseudomonadati</taxon>
        <taxon>Pseudomonadota</taxon>
        <taxon>Alphaproteobacteria</taxon>
        <taxon>Rhodobacterales</taxon>
        <taxon>Paracoccaceae</taxon>
        <taxon>Roseinatronobacter</taxon>
    </lineage>
</organism>
<gene>
    <name evidence="2" type="ORF">M3N55_00010</name>
</gene>
<evidence type="ECO:0000313" key="2">
    <source>
        <dbReference type="EMBL" id="MCL1627103.1"/>
    </source>
</evidence>
<keyword evidence="1" id="KW-1133">Transmembrane helix</keyword>
<keyword evidence="1" id="KW-0472">Membrane</keyword>
<evidence type="ECO:0000256" key="1">
    <source>
        <dbReference type="SAM" id="Phobius"/>
    </source>
</evidence>
<reference evidence="2 3" key="1">
    <citation type="submission" date="2022-05" db="EMBL/GenBank/DDBJ databases">
        <title>Seasonal and diel survey of microbial diversity of the Tyrrhenian coast.</title>
        <authorList>
            <person name="Gattoni G."/>
            <person name="Corral P."/>
        </authorList>
    </citation>
    <scope>NUCLEOTIDE SEQUENCE [LARGE SCALE GENOMIC DNA]</scope>
    <source>
        <strain evidence="2 3">V10</strain>
    </source>
</reference>
<keyword evidence="3" id="KW-1185">Reference proteome</keyword>
<evidence type="ECO:0008006" key="4">
    <source>
        <dbReference type="Google" id="ProtNLM"/>
    </source>
</evidence>
<proteinExistence type="predicted"/>
<evidence type="ECO:0000313" key="3">
    <source>
        <dbReference type="Proteomes" id="UP001202550"/>
    </source>
</evidence>
<feature type="transmembrane region" description="Helical" evidence="1">
    <location>
        <begin position="18"/>
        <end position="39"/>
    </location>
</feature>
<protein>
    <recommendedName>
        <fullName evidence="4">ABC transporter substrate-binding protein</fullName>
    </recommendedName>
</protein>
<dbReference type="Proteomes" id="UP001202550">
    <property type="component" value="Unassembled WGS sequence"/>
</dbReference>
<keyword evidence="1" id="KW-0812">Transmembrane</keyword>
<dbReference type="EMBL" id="JALZWP010000001">
    <property type="protein sequence ID" value="MCL1627103.1"/>
    <property type="molecule type" value="Genomic_DNA"/>
</dbReference>
<dbReference type="RefSeq" id="WP_249055178.1">
    <property type="nucleotide sequence ID" value="NZ_JALZWP010000001.1"/>
</dbReference>
<sequence>MSCKLYSDFVIDENGGVILDWTVMGAAIIGLGIAAVAAVQTGLIGAGGRTAGSFAATTSPFTAAVLGSGGDVQINDVNGSYIPIATDQSMFMSYLYELADKSRDDLSSLYRQYIDQATAFLRAGDYEVARASLDVAGAISEVMSDYRYPVPQTDPSFEEIYGALVGEGEDLKGLATLDPVKDIAVDTVYTPIPSR</sequence>
<comment type="caution">
    <text evidence="2">The sequence shown here is derived from an EMBL/GenBank/DDBJ whole genome shotgun (WGS) entry which is preliminary data.</text>
</comment>